<dbReference type="Pfam" id="PF03270">
    <property type="entry name" value="DUF269"/>
    <property type="match status" value="1"/>
</dbReference>
<dbReference type="Proteomes" id="UP000078596">
    <property type="component" value="Chromosome"/>
</dbReference>
<dbReference type="AlphaFoldDB" id="A0A191ZEF1"/>
<dbReference type="InterPro" id="IPR004952">
    <property type="entry name" value="NifX-assoc_nitrogen_fix"/>
</dbReference>
<dbReference type="STRING" id="1860122.A9404_01590"/>
<evidence type="ECO:0008006" key="3">
    <source>
        <dbReference type="Google" id="ProtNLM"/>
    </source>
</evidence>
<keyword evidence="2" id="KW-1185">Reference proteome</keyword>
<evidence type="ECO:0000313" key="2">
    <source>
        <dbReference type="Proteomes" id="UP000078596"/>
    </source>
</evidence>
<accession>A0A191ZEF1</accession>
<dbReference type="OrthoDB" id="9808545at2"/>
<protein>
    <recommendedName>
        <fullName evidence="3">Nitrogen fixation protein</fullName>
    </recommendedName>
</protein>
<organism evidence="1 2">
    <name type="scientific">Halothiobacillus diazotrophicus</name>
    <dbReference type="NCBI Taxonomy" id="1860122"/>
    <lineage>
        <taxon>Bacteria</taxon>
        <taxon>Pseudomonadati</taxon>
        <taxon>Pseudomonadota</taxon>
        <taxon>Gammaproteobacteria</taxon>
        <taxon>Chromatiales</taxon>
        <taxon>Halothiobacillaceae</taxon>
        <taxon>Halothiobacillus</taxon>
    </lineage>
</organism>
<dbReference type="Gene3D" id="1.10.3100.20">
    <property type="entry name" value="Protein of unknown function DUF269"/>
    <property type="match status" value="1"/>
</dbReference>
<evidence type="ECO:0000313" key="1">
    <source>
        <dbReference type="EMBL" id="ANJ66240.1"/>
    </source>
</evidence>
<dbReference type="PIRSF" id="PIRSF005788">
    <property type="entry name" value="NifK"/>
    <property type="match status" value="1"/>
</dbReference>
<proteinExistence type="predicted"/>
<dbReference type="EMBL" id="CP016027">
    <property type="protein sequence ID" value="ANJ66240.1"/>
    <property type="molecule type" value="Genomic_DNA"/>
</dbReference>
<dbReference type="RefSeq" id="WP_066098050.1">
    <property type="nucleotide sequence ID" value="NZ_CP016027.1"/>
</dbReference>
<gene>
    <name evidence="1" type="ORF">A9404_01590</name>
</gene>
<sequence length="159" mass="18027">MSDTTTATPEATTVAPMETPFIQELVKQWRAQDSYGTWEKKNDEELLAPYIVDKEARRAIPIIGDPDPEVLWRLELFYNAIGLATERATGIMVSPMMKMSHEGFGRMILTAGRLIVINKHLRDVHRFGFLSMEKLAEEGGKLVDSAVDMINRFPEVARF</sequence>
<name>A0A191ZEF1_9GAMM</name>
<dbReference type="KEGG" id="haz:A9404_01590"/>
<reference evidence="1 2" key="1">
    <citation type="submission" date="2016-06" db="EMBL/GenBank/DDBJ databases">
        <title>Insight into the functional genes involving in sulfur oxidation in Pearl River water.</title>
        <authorList>
            <person name="Luo J."/>
            <person name="Tan X."/>
            <person name="Lin W."/>
        </authorList>
    </citation>
    <scope>NUCLEOTIDE SEQUENCE [LARGE SCALE GENOMIC DNA]</scope>
    <source>
        <strain evidence="1 2">LS2</strain>
    </source>
</reference>
<dbReference type="NCBIfam" id="TIGR02935">
    <property type="entry name" value="NifX-associated nitrogen fixation protein"/>
    <property type="match status" value="1"/>
</dbReference>